<dbReference type="InterPro" id="IPR024191">
    <property type="entry name" value="Peptidase_M61"/>
</dbReference>
<dbReference type="Pfam" id="PF13180">
    <property type="entry name" value="PDZ_2"/>
    <property type="match status" value="1"/>
</dbReference>
<dbReference type="SMART" id="SM00228">
    <property type="entry name" value="PDZ"/>
    <property type="match status" value="1"/>
</dbReference>
<accession>M1M5B0</accession>
<dbReference type="InterPro" id="IPR001478">
    <property type="entry name" value="PDZ"/>
</dbReference>
<protein>
    <submittedName>
        <fullName evidence="2">M61 glycyl aminopeptidase family protein</fullName>
    </submittedName>
</protein>
<keyword evidence="2" id="KW-0645">Protease</keyword>
<dbReference type="PATRIC" id="fig|1208918.3.peg.47"/>
<dbReference type="EMBL" id="CP003804">
    <property type="protein sequence ID" value="AGF47350.1"/>
    <property type="molecule type" value="Genomic_DNA"/>
</dbReference>
<dbReference type="SUPFAM" id="SSF55486">
    <property type="entry name" value="Metalloproteases ('zincins'), catalytic domain"/>
    <property type="match status" value="1"/>
</dbReference>
<dbReference type="Gene3D" id="2.30.42.10">
    <property type="match status" value="1"/>
</dbReference>
<proteinExistence type="predicted"/>
<gene>
    <name evidence="2" type="ORF">CDEE_0264</name>
</gene>
<dbReference type="HOGENOM" id="CLU_022755_0_1_4"/>
<dbReference type="InterPro" id="IPR027268">
    <property type="entry name" value="Peptidase_M4/M1_CTD_sf"/>
</dbReference>
<sequence length="602" mass="70009">MLMTKDRKLPDNFVLYNIEIFDLYGHRYKVTINLNDTKNKQIVYIPRWIPGSYVIRDFSSNIEQIKAFSQKKPLAITKLDNSTWIIDECQDHVQIEYIVYAYDDSARGAYLDANRAFFNGTSVFLCIDNLEHLPCIVNINLANQCKEKQWQIYTSLPKINDIKNQTNENQYNTYIANSYDTLIDSPVEIGTPTTCEFLSFGTIHKIVFSGPLSKIDTKKISRDIKKICEEQISFFDPTTKTPPFIDNGNIFIFIINLNDNYFGGIEHRSSTVISTKRKFLPTTNIAKQPKEYSEFLSLISHEYFHSWLIKRIKPASFIKYDLKKPTLTNLLWIFEGFTSYYEDIFLLRCKLINKNYYLNTLAEKINRTINYPGKYKQTLEESSFDAWIKFYKQNENSINSTVNYYEKGSLIAFGIDTEIRKQSENKYSLDDLMRFLWQKYGKDFYIDKQKGMSNDDIVKDTKESTGVDISYIINKYVKDTDDIPIDQWLNYYGLRLECINKLQPVLQINTFDQEGKVIVKNVIDNGPSYNAGISSGDILIAINNIRLDSTQDLIDIVKLNKIGDEILVHLFHLNELISVTVRLETADKIYKIKNTGKPTNDI</sequence>
<evidence type="ECO:0000259" key="1">
    <source>
        <dbReference type="SMART" id="SM00228"/>
    </source>
</evidence>
<dbReference type="STRING" id="1208918.CDEE_0264"/>
<keyword evidence="2" id="KW-0378">Hydrolase</keyword>
<dbReference type="Gene3D" id="2.60.40.3650">
    <property type="match status" value="1"/>
</dbReference>
<dbReference type="AlphaFoldDB" id="M1M5B0"/>
<dbReference type="InterPro" id="IPR007963">
    <property type="entry name" value="Peptidase_M61_catalytic"/>
</dbReference>
<evidence type="ECO:0000313" key="2">
    <source>
        <dbReference type="EMBL" id="AGF47350.1"/>
    </source>
</evidence>
<reference evidence="2 3" key="1">
    <citation type="journal article" date="2013" name="Genome Biol. Evol.">
        <title>Genome evolution and phylogenomic analysis of candidatus kinetoplastibacterium, the betaproteobacterial endosymbionts of strigomonas and angomonas.</title>
        <authorList>
            <person name="Alves J.M."/>
            <person name="Serrano M.G."/>
            <person name="Maia da Silva F."/>
            <person name="Voegtly L.J."/>
            <person name="Matveyev A.V."/>
            <person name="Teixeira M.M."/>
            <person name="Camargo E.P."/>
            <person name="Buck G.A."/>
        </authorList>
    </citation>
    <scope>NUCLEOTIDE SEQUENCE [LARGE SCALE GENOMIC DNA]</scope>
    <source>
        <strain evidence="2 3">TCC036E</strain>
    </source>
</reference>
<dbReference type="Pfam" id="PF05299">
    <property type="entry name" value="Peptidase_M61"/>
    <property type="match status" value="1"/>
</dbReference>
<evidence type="ECO:0000313" key="3">
    <source>
        <dbReference type="Proteomes" id="UP000011686"/>
    </source>
</evidence>
<dbReference type="Proteomes" id="UP000011686">
    <property type="component" value="Chromosome"/>
</dbReference>
<dbReference type="InterPro" id="IPR036034">
    <property type="entry name" value="PDZ_sf"/>
</dbReference>
<name>M1M5B0_9PROT</name>
<dbReference type="Pfam" id="PF17899">
    <property type="entry name" value="Peptidase_M61_N"/>
    <property type="match status" value="1"/>
</dbReference>
<keyword evidence="3" id="KW-1185">Reference proteome</keyword>
<dbReference type="GO" id="GO:0004177">
    <property type="term" value="F:aminopeptidase activity"/>
    <property type="evidence" value="ECO:0007669"/>
    <property type="project" value="UniProtKB-KW"/>
</dbReference>
<dbReference type="SUPFAM" id="SSF50156">
    <property type="entry name" value="PDZ domain-like"/>
    <property type="match status" value="1"/>
</dbReference>
<dbReference type="eggNOG" id="COG3975">
    <property type="taxonomic scope" value="Bacteria"/>
</dbReference>
<organism evidence="2 3">
    <name type="scientific">Candidatus Kinetoplastidibacterium crithidiae TCC036E</name>
    <dbReference type="NCBI Taxonomy" id="1208918"/>
    <lineage>
        <taxon>Bacteria</taxon>
        <taxon>Pseudomonadati</taxon>
        <taxon>Pseudomonadota</taxon>
        <taxon>Betaproteobacteria</taxon>
        <taxon>Candidatus Kinetoplastidibacterium</taxon>
    </lineage>
</organism>
<dbReference type="InterPro" id="IPR040756">
    <property type="entry name" value="Peptidase_M61_N"/>
</dbReference>
<dbReference type="KEGG" id="kct:CDEE_0264"/>
<dbReference type="Gene3D" id="1.10.390.10">
    <property type="entry name" value="Neutral Protease Domain 2"/>
    <property type="match status" value="1"/>
</dbReference>
<feature type="domain" description="PDZ" evidence="1">
    <location>
        <begin position="490"/>
        <end position="574"/>
    </location>
</feature>
<dbReference type="PIRSF" id="PIRSF016493">
    <property type="entry name" value="Glycyl_aminpptds"/>
    <property type="match status" value="1"/>
</dbReference>
<keyword evidence="2" id="KW-0031">Aminopeptidase</keyword>